<dbReference type="AlphaFoldDB" id="A0AAD2HF37"/>
<dbReference type="EMBL" id="CAVNYO010000399">
    <property type="protein sequence ID" value="CAK5273664.1"/>
    <property type="molecule type" value="Genomic_DNA"/>
</dbReference>
<dbReference type="GO" id="GO:0043130">
    <property type="term" value="F:ubiquitin binding"/>
    <property type="evidence" value="ECO:0007669"/>
    <property type="project" value="TreeGrafter"/>
</dbReference>
<protein>
    <recommendedName>
        <fullName evidence="7">SEP-domain-containing protein</fullName>
    </recommendedName>
</protein>
<evidence type="ECO:0000256" key="1">
    <source>
        <dbReference type="SAM" id="MobiDB-lite"/>
    </source>
</evidence>
<dbReference type="InterPro" id="IPR029071">
    <property type="entry name" value="Ubiquitin-like_domsf"/>
</dbReference>
<keyword evidence="6" id="KW-1185">Reference proteome</keyword>
<dbReference type="EMBL" id="CAVNYO010000117">
    <property type="protein sequence ID" value="CAK5267223.1"/>
    <property type="molecule type" value="Genomic_DNA"/>
</dbReference>
<sequence length="384" mass="39886">MADSDSRRNSARGFRPSGPVRVGRIGGWSSGTPAPSSSSHSGGPRIGTMRDIGSGAASSAPRPPPGQHQGQDHDDEDDEESDEDDGDERQPQSYFAGGERSGISVQNPDSGPRRRDGPAGMVRDLLRRAAEAGPSPSSIAATAPPTAFFGGANTLGSDEVESRFIPDPNAAPTEGDDGDLPRVTRYLTFWASGFTVDAPNEPLGSGTGTGLMRFDDPQNAEVLAALRQGLAPPEILNVLSGQPVEVVLSDRSHEEYVPPRTVWSGGNRLGAVVPGQSSSSSSSSAMPGSFTSAASPVQASTAAPTVDASQPVAQIQVRLATGGRLAARLNHTHTVADLRAFIDSQGGVQQQYILQTTFPTKELNDDQTISSAGLAGSVVVQRLV</sequence>
<dbReference type="Pfam" id="PF08059">
    <property type="entry name" value="SEP"/>
    <property type="match status" value="1"/>
</dbReference>
<dbReference type="Pfam" id="PF00789">
    <property type="entry name" value="UBX"/>
    <property type="match status" value="1"/>
</dbReference>
<reference evidence="5" key="1">
    <citation type="submission" date="2023-11" db="EMBL/GenBank/DDBJ databases">
        <authorList>
            <person name="De Vega J J."/>
            <person name="De Vega J J."/>
        </authorList>
    </citation>
    <scope>NUCLEOTIDE SEQUENCE</scope>
</reference>
<accession>A0AAD2HF37</accession>
<feature type="region of interest" description="Disordered" evidence="1">
    <location>
        <begin position="273"/>
        <end position="292"/>
    </location>
</feature>
<dbReference type="Gene3D" id="3.10.20.90">
    <property type="entry name" value="Phosphatidylinositol 3-kinase Catalytic Subunit, Chain A, domain 1"/>
    <property type="match status" value="1"/>
</dbReference>
<organism evidence="5 6">
    <name type="scientific">Mycena citricolor</name>
    <dbReference type="NCBI Taxonomy" id="2018698"/>
    <lineage>
        <taxon>Eukaryota</taxon>
        <taxon>Fungi</taxon>
        <taxon>Dikarya</taxon>
        <taxon>Basidiomycota</taxon>
        <taxon>Agaricomycotina</taxon>
        <taxon>Agaricomycetes</taxon>
        <taxon>Agaricomycetidae</taxon>
        <taxon>Agaricales</taxon>
        <taxon>Marasmiineae</taxon>
        <taxon>Mycenaceae</taxon>
        <taxon>Mycena</taxon>
    </lineage>
</organism>
<dbReference type="GO" id="GO:0043161">
    <property type="term" value="P:proteasome-mediated ubiquitin-dependent protein catabolic process"/>
    <property type="evidence" value="ECO:0007669"/>
    <property type="project" value="TreeGrafter"/>
</dbReference>
<dbReference type="CDD" id="cd01770">
    <property type="entry name" value="UBX_UBXN2"/>
    <property type="match status" value="1"/>
</dbReference>
<name>A0AAD2HF37_9AGAR</name>
<feature type="domain" description="SEP" evidence="3">
    <location>
        <begin position="182"/>
        <end position="257"/>
    </location>
</feature>
<evidence type="ECO:0000259" key="3">
    <source>
        <dbReference type="PROSITE" id="PS51399"/>
    </source>
</evidence>
<feature type="domain" description="UBX" evidence="2">
    <location>
        <begin position="308"/>
        <end position="382"/>
    </location>
</feature>
<dbReference type="SUPFAM" id="SSF54236">
    <property type="entry name" value="Ubiquitin-like"/>
    <property type="match status" value="1"/>
</dbReference>
<dbReference type="InterPro" id="IPR036241">
    <property type="entry name" value="NSFL1C_SEP_dom_sf"/>
</dbReference>
<dbReference type="PROSITE" id="PS51399">
    <property type="entry name" value="SEP"/>
    <property type="match status" value="1"/>
</dbReference>
<dbReference type="PANTHER" id="PTHR23333:SF20">
    <property type="entry name" value="NSFL1 COFACTOR P47"/>
    <property type="match status" value="1"/>
</dbReference>
<dbReference type="InterPro" id="IPR012989">
    <property type="entry name" value="SEP_domain"/>
</dbReference>
<evidence type="ECO:0000259" key="2">
    <source>
        <dbReference type="PROSITE" id="PS50033"/>
    </source>
</evidence>
<dbReference type="Proteomes" id="UP001295794">
    <property type="component" value="Unassembled WGS sequence"/>
</dbReference>
<feature type="region of interest" description="Disordered" evidence="1">
    <location>
        <begin position="1"/>
        <end position="119"/>
    </location>
</feature>
<comment type="caution">
    <text evidence="5">The sequence shown here is derived from an EMBL/GenBank/DDBJ whole genome shotgun (WGS) entry which is preliminary data.</text>
</comment>
<dbReference type="PROSITE" id="PS50033">
    <property type="entry name" value="UBX"/>
    <property type="match status" value="1"/>
</dbReference>
<dbReference type="PANTHER" id="PTHR23333">
    <property type="entry name" value="UBX DOMAIN CONTAINING PROTEIN"/>
    <property type="match status" value="1"/>
</dbReference>
<dbReference type="SUPFAM" id="SSF102848">
    <property type="entry name" value="NSFL1 (p97 ATPase) cofactor p47, SEP domain"/>
    <property type="match status" value="1"/>
</dbReference>
<dbReference type="GO" id="GO:0005829">
    <property type="term" value="C:cytosol"/>
    <property type="evidence" value="ECO:0007669"/>
    <property type="project" value="TreeGrafter"/>
</dbReference>
<gene>
    <name evidence="5" type="ORF">MYCIT1_LOCUS20268</name>
    <name evidence="4" type="ORF">MYCIT1_LOCUS9560</name>
</gene>
<dbReference type="GO" id="GO:0000045">
    <property type="term" value="P:autophagosome assembly"/>
    <property type="evidence" value="ECO:0007669"/>
    <property type="project" value="TreeGrafter"/>
</dbReference>
<dbReference type="GO" id="GO:0061025">
    <property type="term" value="P:membrane fusion"/>
    <property type="evidence" value="ECO:0007669"/>
    <property type="project" value="TreeGrafter"/>
</dbReference>
<feature type="compositionally biased region" description="Low complexity" evidence="1">
    <location>
        <begin position="30"/>
        <end position="43"/>
    </location>
</feature>
<evidence type="ECO:0000313" key="4">
    <source>
        <dbReference type="EMBL" id="CAK5267223.1"/>
    </source>
</evidence>
<dbReference type="GO" id="GO:0031468">
    <property type="term" value="P:nuclear membrane reassembly"/>
    <property type="evidence" value="ECO:0007669"/>
    <property type="project" value="TreeGrafter"/>
</dbReference>
<evidence type="ECO:0000313" key="5">
    <source>
        <dbReference type="EMBL" id="CAK5273664.1"/>
    </source>
</evidence>
<evidence type="ECO:0000313" key="6">
    <source>
        <dbReference type="Proteomes" id="UP001295794"/>
    </source>
</evidence>
<dbReference type="GO" id="GO:0005634">
    <property type="term" value="C:nucleus"/>
    <property type="evidence" value="ECO:0007669"/>
    <property type="project" value="TreeGrafter"/>
</dbReference>
<feature type="compositionally biased region" description="Acidic residues" evidence="1">
    <location>
        <begin position="73"/>
        <end position="87"/>
    </location>
</feature>
<evidence type="ECO:0008006" key="7">
    <source>
        <dbReference type="Google" id="ProtNLM"/>
    </source>
</evidence>
<dbReference type="InterPro" id="IPR001012">
    <property type="entry name" value="UBX_dom"/>
</dbReference>
<dbReference type="Gene3D" id="3.30.420.210">
    <property type="entry name" value="SEP domain"/>
    <property type="match status" value="1"/>
</dbReference>
<proteinExistence type="predicted"/>
<dbReference type="GO" id="GO:0007030">
    <property type="term" value="P:Golgi organization"/>
    <property type="evidence" value="ECO:0007669"/>
    <property type="project" value="TreeGrafter"/>
</dbReference>
<dbReference type="SMART" id="SM00166">
    <property type="entry name" value="UBX"/>
    <property type="match status" value="1"/>
</dbReference>
<dbReference type="SMART" id="SM00553">
    <property type="entry name" value="SEP"/>
    <property type="match status" value="1"/>
</dbReference>